<accession>A0A9D4ELJ8</accession>
<evidence type="ECO:0000313" key="2">
    <source>
        <dbReference type="Proteomes" id="UP000828390"/>
    </source>
</evidence>
<evidence type="ECO:0000313" key="1">
    <source>
        <dbReference type="EMBL" id="KAH3782547.1"/>
    </source>
</evidence>
<dbReference type="AlphaFoldDB" id="A0A9D4ELJ8"/>
<dbReference type="Proteomes" id="UP000828390">
    <property type="component" value="Unassembled WGS sequence"/>
</dbReference>
<gene>
    <name evidence="1" type="ORF">DPMN_160464</name>
</gene>
<proteinExistence type="predicted"/>
<reference evidence="1" key="1">
    <citation type="journal article" date="2019" name="bioRxiv">
        <title>The Genome of the Zebra Mussel, Dreissena polymorpha: A Resource for Invasive Species Research.</title>
        <authorList>
            <person name="McCartney M.A."/>
            <person name="Auch B."/>
            <person name="Kono T."/>
            <person name="Mallez S."/>
            <person name="Zhang Y."/>
            <person name="Obille A."/>
            <person name="Becker A."/>
            <person name="Abrahante J.E."/>
            <person name="Garbe J."/>
            <person name="Badalamenti J.P."/>
            <person name="Herman A."/>
            <person name="Mangelson H."/>
            <person name="Liachko I."/>
            <person name="Sullivan S."/>
            <person name="Sone E.D."/>
            <person name="Koren S."/>
            <person name="Silverstein K.A.T."/>
            <person name="Beckman K.B."/>
            <person name="Gohl D.M."/>
        </authorList>
    </citation>
    <scope>NUCLEOTIDE SEQUENCE</scope>
    <source>
        <strain evidence="1">Duluth1</strain>
        <tissue evidence="1">Whole animal</tissue>
    </source>
</reference>
<protein>
    <submittedName>
        <fullName evidence="1">Uncharacterized protein</fullName>
    </submittedName>
</protein>
<dbReference type="EMBL" id="JAIWYP010000008">
    <property type="protein sequence ID" value="KAH3782547.1"/>
    <property type="molecule type" value="Genomic_DNA"/>
</dbReference>
<name>A0A9D4ELJ8_DREPO</name>
<comment type="caution">
    <text evidence="1">The sequence shown here is derived from an EMBL/GenBank/DDBJ whole genome shotgun (WGS) entry which is preliminary data.</text>
</comment>
<organism evidence="1 2">
    <name type="scientific">Dreissena polymorpha</name>
    <name type="common">Zebra mussel</name>
    <name type="synonym">Mytilus polymorpha</name>
    <dbReference type="NCBI Taxonomy" id="45954"/>
    <lineage>
        <taxon>Eukaryota</taxon>
        <taxon>Metazoa</taxon>
        <taxon>Spiralia</taxon>
        <taxon>Lophotrochozoa</taxon>
        <taxon>Mollusca</taxon>
        <taxon>Bivalvia</taxon>
        <taxon>Autobranchia</taxon>
        <taxon>Heteroconchia</taxon>
        <taxon>Euheterodonta</taxon>
        <taxon>Imparidentia</taxon>
        <taxon>Neoheterodontei</taxon>
        <taxon>Myida</taxon>
        <taxon>Dreissenoidea</taxon>
        <taxon>Dreissenidae</taxon>
        <taxon>Dreissena</taxon>
    </lineage>
</organism>
<reference evidence="1" key="2">
    <citation type="submission" date="2020-11" db="EMBL/GenBank/DDBJ databases">
        <authorList>
            <person name="McCartney M.A."/>
            <person name="Auch B."/>
            <person name="Kono T."/>
            <person name="Mallez S."/>
            <person name="Becker A."/>
            <person name="Gohl D.M."/>
            <person name="Silverstein K.A.T."/>
            <person name="Koren S."/>
            <person name="Bechman K.B."/>
            <person name="Herman A."/>
            <person name="Abrahante J.E."/>
            <person name="Garbe J."/>
        </authorList>
    </citation>
    <scope>NUCLEOTIDE SEQUENCE</scope>
    <source>
        <strain evidence="1">Duluth1</strain>
        <tissue evidence="1">Whole animal</tissue>
    </source>
</reference>
<keyword evidence="2" id="KW-1185">Reference proteome</keyword>
<sequence>MSIQIMKPGAHPIPVAHSPAWNFSGLRISLGNDAFLSYLNSNEVVFLRKT</sequence>